<organism evidence="13 14">
    <name type="scientific">Cafeteria roenbergensis</name>
    <name type="common">Marine flagellate</name>
    <dbReference type="NCBI Taxonomy" id="33653"/>
    <lineage>
        <taxon>Eukaryota</taxon>
        <taxon>Sar</taxon>
        <taxon>Stramenopiles</taxon>
        <taxon>Bigyra</taxon>
        <taxon>Opalozoa</taxon>
        <taxon>Bicosoecida</taxon>
        <taxon>Cafeteriaceae</taxon>
        <taxon>Cafeteria</taxon>
    </lineage>
</organism>
<evidence type="ECO:0000313" key="13">
    <source>
        <dbReference type="EMBL" id="KAA0168406.1"/>
    </source>
</evidence>
<feature type="domain" description="Calponin-homology (CH)" evidence="11">
    <location>
        <begin position="16"/>
        <end position="118"/>
    </location>
</feature>
<comment type="subcellular location">
    <subcellularLocation>
        <location evidence="1">Cytoplasm</location>
        <location evidence="1">Cytoskeleton</location>
    </subcellularLocation>
</comment>
<dbReference type="Proteomes" id="UP000325113">
    <property type="component" value="Unassembled WGS sequence"/>
</dbReference>
<protein>
    <recommendedName>
        <fullName evidence="15">EB1 C-terminal domain-containing protein</fullName>
    </recommendedName>
</protein>
<evidence type="ECO:0000256" key="6">
    <source>
        <dbReference type="ARBA" id="ARBA00022776"/>
    </source>
</evidence>
<dbReference type="InterPro" id="IPR001715">
    <property type="entry name" value="CH_dom"/>
</dbReference>
<evidence type="ECO:0000256" key="9">
    <source>
        <dbReference type="PROSITE-ProRule" id="PRU00576"/>
    </source>
</evidence>
<sequence length="336" mass="35174">MAVAGVNIGMMSSAYFVGRKAILEWLNTTFSMSLNKIEDMANGAVALQITDALFPGSVPMSKVRWDARTAPEMMANYKLLQQAFDKSGVAKHIDVETLIRAKYQHNLEFAQFLKSLWDSNASGHALDEYDAVGRRSAGKGAASMAIFQPGAGGGAGAKPSARAGASRRPGAAGAPPSSRRPAGRTASGGRAAARSGSSGAATPGSGVSAAAARALDKLRTENAELRKGMQALEREREFYFSKLRDVEILLQTTKSADKKLVETVFKILYATEDDFEAPPEGQAAATGAGTEAQAPAEEHAAPTTTEGEAVPAHAPKDSFGTVEPGEDGELGDAEEI</sequence>
<accession>A0A5A8DSJ2</accession>
<dbReference type="Gene3D" id="1.20.5.1430">
    <property type="match status" value="1"/>
</dbReference>
<keyword evidence="7" id="KW-0206">Cytoskeleton</keyword>
<name>A0A5A8DSJ2_CAFRO</name>
<dbReference type="Pfam" id="PF03271">
    <property type="entry name" value="EB1"/>
    <property type="match status" value="1"/>
</dbReference>
<feature type="compositionally biased region" description="Low complexity" evidence="10">
    <location>
        <begin position="278"/>
        <end position="309"/>
    </location>
</feature>
<evidence type="ECO:0008006" key="15">
    <source>
        <dbReference type="Google" id="ProtNLM"/>
    </source>
</evidence>
<evidence type="ECO:0000256" key="5">
    <source>
        <dbReference type="ARBA" id="ARBA00022701"/>
    </source>
</evidence>
<feature type="region of interest" description="Disordered" evidence="10">
    <location>
        <begin position="276"/>
        <end position="336"/>
    </location>
</feature>
<evidence type="ECO:0000256" key="2">
    <source>
        <dbReference type="ARBA" id="ARBA00010729"/>
    </source>
</evidence>
<feature type="compositionally biased region" description="Acidic residues" evidence="10">
    <location>
        <begin position="324"/>
        <end position="336"/>
    </location>
</feature>
<dbReference type="SUPFAM" id="SSF47576">
    <property type="entry name" value="Calponin-homology domain, CH-domain"/>
    <property type="match status" value="1"/>
</dbReference>
<dbReference type="InterPro" id="IPR036133">
    <property type="entry name" value="EB1_C_sf"/>
</dbReference>
<dbReference type="Gene3D" id="1.10.418.10">
    <property type="entry name" value="Calponin-like domain"/>
    <property type="match status" value="1"/>
</dbReference>
<evidence type="ECO:0000256" key="3">
    <source>
        <dbReference type="ARBA" id="ARBA00022490"/>
    </source>
</evidence>
<gene>
    <name evidence="13" type="ORF">FNF31_00288</name>
</gene>
<dbReference type="PANTHER" id="PTHR10623">
    <property type="entry name" value="MICROTUBULE-ASSOCIATED PROTEIN RP/EB FAMILY MEMBER"/>
    <property type="match status" value="1"/>
</dbReference>
<feature type="domain" description="EB1 C-terminal" evidence="12">
    <location>
        <begin position="207"/>
        <end position="277"/>
    </location>
</feature>
<comment type="similarity">
    <text evidence="2">Belongs to the MAPRE family.</text>
</comment>
<dbReference type="InterPro" id="IPR027328">
    <property type="entry name" value="MAPRE"/>
</dbReference>
<dbReference type="GO" id="GO:0051301">
    <property type="term" value="P:cell division"/>
    <property type="evidence" value="ECO:0007669"/>
    <property type="project" value="UniProtKB-KW"/>
</dbReference>
<dbReference type="InterPro" id="IPR036872">
    <property type="entry name" value="CH_dom_sf"/>
</dbReference>
<proteinExistence type="inferred from homology"/>
<keyword evidence="4" id="KW-0132">Cell division</keyword>
<feature type="region of interest" description="Disordered" evidence="10">
    <location>
        <begin position="150"/>
        <end position="206"/>
    </location>
</feature>
<feature type="compositionally biased region" description="Low complexity" evidence="10">
    <location>
        <begin position="157"/>
        <end position="206"/>
    </location>
</feature>
<keyword evidence="3" id="KW-0963">Cytoplasm</keyword>
<evidence type="ECO:0000256" key="8">
    <source>
        <dbReference type="ARBA" id="ARBA00023306"/>
    </source>
</evidence>
<evidence type="ECO:0000259" key="12">
    <source>
        <dbReference type="PROSITE" id="PS51230"/>
    </source>
</evidence>
<comment type="caution">
    <text evidence="13">The sequence shown here is derived from an EMBL/GenBank/DDBJ whole genome shotgun (WGS) entry which is preliminary data.</text>
</comment>
<evidence type="ECO:0000259" key="11">
    <source>
        <dbReference type="PROSITE" id="PS50021"/>
    </source>
</evidence>
<dbReference type="PROSITE" id="PS50021">
    <property type="entry name" value="CH"/>
    <property type="match status" value="1"/>
</dbReference>
<dbReference type="GO" id="GO:0005874">
    <property type="term" value="C:microtubule"/>
    <property type="evidence" value="ECO:0007669"/>
    <property type="project" value="UniProtKB-KW"/>
</dbReference>
<evidence type="ECO:0000256" key="1">
    <source>
        <dbReference type="ARBA" id="ARBA00004245"/>
    </source>
</evidence>
<keyword evidence="8" id="KW-0131">Cell cycle</keyword>
<reference evidence="13 14" key="1">
    <citation type="submission" date="2019-07" db="EMBL/GenBank/DDBJ databases">
        <title>Genomes of Cafeteria roenbergensis.</title>
        <authorList>
            <person name="Fischer M.G."/>
            <person name="Hackl T."/>
            <person name="Roman M."/>
        </authorList>
    </citation>
    <scope>NUCLEOTIDE SEQUENCE [LARGE SCALE GENOMIC DNA]</scope>
    <source>
        <strain evidence="13 14">Cflag</strain>
    </source>
</reference>
<dbReference type="FunFam" id="1.10.418.10:FF:000028">
    <property type="entry name" value="RP/EB family microtubule-associated protein"/>
    <property type="match status" value="1"/>
</dbReference>
<keyword evidence="6" id="KW-0498">Mitosis</keyword>
<dbReference type="EMBL" id="VLTM01000002">
    <property type="protein sequence ID" value="KAA0168406.1"/>
    <property type="molecule type" value="Genomic_DNA"/>
</dbReference>
<dbReference type="GO" id="GO:0008017">
    <property type="term" value="F:microtubule binding"/>
    <property type="evidence" value="ECO:0007669"/>
    <property type="project" value="InterPro"/>
</dbReference>
<keyword evidence="5 9" id="KW-0493">Microtubule</keyword>
<evidence type="ECO:0000256" key="7">
    <source>
        <dbReference type="ARBA" id="ARBA00023212"/>
    </source>
</evidence>
<evidence type="ECO:0000313" key="14">
    <source>
        <dbReference type="Proteomes" id="UP000325113"/>
    </source>
</evidence>
<dbReference type="Pfam" id="PF00307">
    <property type="entry name" value="CH"/>
    <property type="match status" value="1"/>
</dbReference>
<dbReference type="AlphaFoldDB" id="A0A5A8DSJ2"/>
<evidence type="ECO:0000256" key="10">
    <source>
        <dbReference type="SAM" id="MobiDB-lite"/>
    </source>
</evidence>
<dbReference type="InterPro" id="IPR004953">
    <property type="entry name" value="EB1_C"/>
</dbReference>
<dbReference type="SUPFAM" id="SSF140612">
    <property type="entry name" value="EB1 dimerisation domain-like"/>
    <property type="match status" value="1"/>
</dbReference>
<evidence type="ECO:0000256" key="4">
    <source>
        <dbReference type="ARBA" id="ARBA00022618"/>
    </source>
</evidence>
<dbReference type="PROSITE" id="PS51230">
    <property type="entry name" value="EB1_C"/>
    <property type="match status" value="1"/>
</dbReference>